<dbReference type="InterPro" id="IPR038577">
    <property type="entry name" value="GT10-like_C_sf"/>
</dbReference>
<dbReference type="EMBL" id="WJBH02000009">
    <property type="protein sequence ID" value="KAI9552753.1"/>
    <property type="molecule type" value="Genomic_DNA"/>
</dbReference>
<accession>A0AAD5L824</accession>
<dbReference type="Gene3D" id="3.40.50.11660">
    <property type="entry name" value="Glycosyl transferase family 10, C-terminal domain"/>
    <property type="match status" value="1"/>
</dbReference>
<comment type="pathway">
    <text evidence="2">Protein modification; protein glycosylation.</text>
</comment>
<evidence type="ECO:0000256" key="7">
    <source>
        <dbReference type="ARBA" id="ARBA00022968"/>
    </source>
</evidence>
<feature type="domain" description="Fucosyltransferase C-terminal" evidence="13">
    <location>
        <begin position="210"/>
        <end position="381"/>
    </location>
</feature>
<evidence type="ECO:0000259" key="14">
    <source>
        <dbReference type="Pfam" id="PF17039"/>
    </source>
</evidence>
<evidence type="ECO:0000256" key="12">
    <source>
        <dbReference type="RuleBase" id="RU003832"/>
    </source>
</evidence>
<dbReference type="EC" id="2.4.1.-" evidence="12"/>
<dbReference type="Pfam" id="PF00852">
    <property type="entry name" value="Glyco_transf_10"/>
    <property type="match status" value="1"/>
</dbReference>
<sequence length="402" mass="46795">MAVALGYRKHKVLVIFLFCFPVLFIIYSLGSQLDVNEVEFGIKKNDILPNTESSRDEGIPALKTILYWNHFFGIENFTFGFGHQPFIDAQCPTHSCTVTNDRMLFNRSDVVIFSVQNMNLSDLPDIRLPHQRFVFYEMESPAHTDPQPLLHERVRFGFFNWTMTYRLDSDIVNRDSYGVIVPRRLTLPSMFPVPRRSDVTAAERKSIGGNKKKLLAWFVSNCETPSQRERYVEELGRYVPIDIYGKCGNLTCTDRSHCREMLRTDYKFYIGFENSLCTDYVTEKLTTGFLYDTVPIVMGGVDYTQFAPPHSFIDVKDFDSPKELAKYLLLLNETDSLYERYFDWKPNFDVHLDTKQGWCHLCKLAHDQQLPLTTYEDILQWWVDDPESCNLPVGNTPIPRMK</sequence>
<keyword evidence="6 12" id="KW-0812">Transmembrane</keyword>
<evidence type="ECO:0000256" key="11">
    <source>
        <dbReference type="ARBA" id="ARBA00023180"/>
    </source>
</evidence>
<comment type="caution">
    <text evidence="15">The sequence shown here is derived from an EMBL/GenBank/DDBJ whole genome shotgun (WGS) entry which is preliminary data.</text>
</comment>
<dbReference type="PANTHER" id="PTHR48438">
    <property type="entry name" value="ALPHA-(1,3)-FUCOSYLTRANSFERASE C-RELATED"/>
    <property type="match status" value="1"/>
</dbReference>
<dbReference type="FunFam" id="3.40.50.11660:FF:000004">
    <property type="entry name" value="Glycoprotein 3-alpha-L-fucosyltransferase A"/>
    <property type="match status" value="1"/>
</dbReference>
<keyword evidence="7" id="KW-0735">Signal-anchor</keyword>
<keyword evidence="4 12" id="KW-0328">Glycosyltransferase</keyword>
<keyword evidence="5 12" id="KW-0808">Transferase</keyword>
<dbReference type="Proteomes" id="UP000820818">
    <property type="component" value="Linkage Group LG9"/>
</dbReference>
<evidence type="ECO:0000256" key="2">
    <source>
        <dbReference type="ARBA" id="ARBA00004922"/>
    </source>
</evidence>
<keyword evidence="10 12" id="KW-0472">Membrane</keyword>
<protein>
    <recommendedName>
        <fullName evidence="12">Fucosyltransferase</fullName>
        <ecNumber evidence="12">2.4.1.-</ecNumber>
    </recommendedName>
</protein>
<gene>
    <name evidence="15" type="ORF">GHT06_020633</name>
</gene>
<evidence type="ECO:0000256" key="8">
    <source>
        <dbReference type="ARBA" id="ARBA00022989"/>
    </source>
</evidence>
<comment type="similarity">
    <text evidence="3 12">Belongs to the glycosyltransferase 10 family.</text>
</comment>
<feature type="domain" description="Fucosyltransferase N-terminal" evidence="14">
    <location>
        <begin position="63"/>
        <end position="173"/>
    </location>
</feature>
<dbReference type="InterPro" id="IPR001503">
    <property type="entry name" value="Glyco_trans_10"/>
</dbReference>
<feature type="transmembrane region" description="Helical" evidence="12">
    <location>
        <begin position="12"/>
        <end position="30"/>
    </location>
</feature>
<keyword evidence="16" id="KW-1185">Reference proteome</keyword>
<dbReference type="AlphaFoldDB" id="A0AAD5L824"/>
<organism evidence="15 16">
    <name type="scientific">Daphnia sinensis</name>
    <dbReference type="NCBI Taxonomy" id="1820382"/>
    <lineage>
        <taxon>Eukaryota</taxon>
        <taxon>Metazoa</taxon>
        <taxon>Ecdysozoa</taxon>
        <taxon>Arthropoda</taxon>
        <taxon>Crustacea</taxon>
        <taxon>Branchiopoda</taxon>
        <taxon>Diplostraca</taxon>
        <taxon>Cladocera</taxon>
        <taxon>Anomopoda</taxon>
        <taxon>Daphniidae</taxon>
        <taxon>Daphnia</taxon>
        <taxon>Daphnia similis group</taxon>
    </lineage>
</organism>
<dbReference type="InterPro" id="IPR055270">
    <property type="entry name" value="Glyco_tran_10_C"/>
</dbReference>
<evidence type="ECO:0000259" key="13">
    <source>
        <dbReference type="Pfam" id="PF00852"/>
    </source>
</evidence>
<evidence type="ECO:0000313" key="15">
    <source>
        <dbReference type="EMBL" id="KAI9552753.1"/>
    </source>
</evidence>
<keyword evidence="8 12" id="KW-1133">Transmembrane helix</keyword>
<comment type="subcellular location">
    <subcellularLocation>
        <location evidence="1 12">Golgi apparatus</location>
        <location evidence="1 12">Golgi stack membrane</location>
        <topology evidence="1 12">Single-pass type II membrane protein</topology>
    </subcellularLocation>
</comment>
<evidence type="ECO:0000256" key="1">
    <source>
        <dbReference type="ARBA" id="ARBA00004447"/>
    </source>
</evidence>
<dbReference type="InterPro" id="IPR031481">
    <property type="entry name" value="Glyco_tran_10_N"/>
</dbReference>
<proteinExistence type="inferred from homology"/>
<dbReference type="GO" id="GO:0032580">
    <property type="term" value="C:Golgi cisterna membrane"/>
    <property type="evidence" value="ECO:0007669"/>
    <property type="project" value="UniProtKB-SubCell"/>
</dbReference>
<name>A0AAD5L824_9CRUS</name>
<evidence type="ECO:0000256" key="9">
    <source>
        <dbReference type="ARBA" id="ARBA00023034"/>
    </source>
</evidence>
<evidence type="ECO:0000256" key="5">
    <source>
        <dbReference type="ARBA" id="ARBA00022679"/>
    </source>
</evidence>
<evidence type="ECO:0000256" key="3">
    <source>
        <dbReference type="ARBA" id="ARBA00008919"/>
    </source>
</evidence>
<evidence type="ECO:0000313" key="16">
    <source>
        <dbReference type="Proteomes" id="UP000820818"/>
    </source>
</evidence>
<dbReference type="GO" id="GO:0008417">
    <property type="term" value="F:fucosyltransferase activity"/>
    <property type="evidence" value="ECO:0007669"/>
    <property type="project" value="InterPro"/>
</dbReference>
<evidence type="ECO:0000256" key="6">
    <source>
        <dbReference type="ARBA" id="ARBA00022692"/>
    </source>
</evidence>
<evidence type="ECO:0000256" key="4">
    <source>
        <dbReference type="ARBA" id="ARBA00022676"/>
    </source>
</evidence>
<reference evidence="15 16" key="1">
    <citation type="submission" date="2022-05" db="EMBL/GenBank/DDBJ databases">
        <title>A multi-omics perspective on studying reproductive biology in Daphnia sinensis.</title>
        <authorList>
            <person name="Jia J."/>
        </authorList>
    </citation>
    <scope>NUCLEOTIDE SEQUENCE [LARGE SCALE GENOMIC DNA]</scope>
    <source>
        <strain evidence="15 16">WSL</strain>
    </source>
</reference>
<dbReference type="PANTHER" id="PTHR48438:SF1">
    <property type="entry name" value="ALPHA-(1,3)-FUCOSYLTRANSFERASE C-RELATED"/>
    <property type="match status" value="1"/>
</dbReference>
<keyword evidence="11" id="KW-0325">Glycoprotein</keyword>
<evidence type="ECO:0000256" key="10">
    <source>
        <dbReference type="ARBA" id="ARBA00023136"/>
    </source>
</evidence>
<keyword evidence="9 12" id="KW-0333">Golgi apparatus</keyword>
<dbReference type="Pfam" id="PF17039">
    <property type="entry name" value="Glyco_tran_10_N"/>
    <property type="match status" value="1"/>
</dbReference>
<dbReference type="SUPFAM" id="SSF53756">
    <property type="entry name" value="UDP-Glycosyltransferase/glycogen phosphorylase"/>
    <property type="match status" value="1"/>
</dbReference>